<keyword evidence="4" id="KW-1185">Reference proteome</keyword>
<dbReference type="Proteomes" id="UP000283530">
    <property type="component" value="Unassembled WGS sequence"/>
</dbReference>
<comment type="caution">
    <text evidence="3">The sequence shown here is derived from an EMBL/GenBank/DDBJ whole genome shotgun (WGS) entry which is preliminary data.</text>
</comment>
<evidence type="ECO:0000313" key="3">
    <source>
        <dbReference type="EMBL" id="RWR73092.1"/>
    </source>
</evidence>
<keyword evidence="2" id="KW-0732">Signal</keyword>
<protein>
    <recommendedName>
        <fullName evidence="5">Secreted protein</fullName>
    </recommendedName>
</protein>
<evidence type="ECO:0000256" key="1">
    <source>
        <dbReference type="SAM" id="MobiDB-lite"/>
    </source>
</evidence>
<reference evidence="3 4" key="1">
    <citation type="journal article" date="2019" name="Nat. Plants">
        <title>Stout camphor tree genome fills gaps in understanding of flowering plant genome evolution.</title>
        <authorList>
            <person name="Chaw S.M."/>
            <person name="Liu Y.C."/>
            <person name="Wu Y.W."/>
            <person name="Wang H.Y."/>
            <person name="Lin C.I."/>
            <person name="Wu C.S."/>
            <person name="Ke H.M."/>
            <person name="Chang L.Y."/>
            <person name="Hsu C.Y."/>
            <person name="Yang H.T."/>
            <person name="Sudianto E."/>
            <person name="Hsu M.H."/>
            <person name="Wu K.P."/>
            <person name="Wang L.N."/>
            <person name="Leebens-Mack J.H."/>
            <person name="Tsai I.J."/>
        </authorList>
    </citation>
    <scope>NUCLEOTIDE SEQUENCE [LARGE SCALE GENOMIC DNA]</scope>
    <source>
        <strain evidence="4">cv. Chaw 1501</strain>
        <tissue evidence="3">Young leaves</tissue>
    </source>
</reference>
<feature type="compositionally biased region" description="Basic and acidic residues" evidence="1">
    <location>
        <begin position="76"/>
        <end position="85"/>
    </location>
</feature>
<dbReference type="EMBL" id="QPKB01000001">
    <property type="protein sequence ID" value="RWR73092.1"/>
    <property type="molecule type" value="Genomic_DNA"/>
</dbReference>
<gene>
    <name evidence="3" type="ORF">CKAN_00134500</name>
</gene>
<evidence type="ECO:0000313" key="4">
    <source>
        <dbReference type="Proteomes" id="UP000283530"/>
    </source>
</evidence>
<dbReference type="AlphaFoldDB" id="A0A443N3L1"/>
<evidence type="ECO:0008006" key="5">
    <source>
        <dbReference type="Google" id="ProtNLM"/>
    </source>
</evidence>
<feature type="signal peptide" evidence="2">
    <location>
        <begin position="1"/>
        <end position="22"/>
    </location>
</feature>
<name>A0A443N3L1_9MAGN</name>
<accession>A0A443N3L1</accession>
<proteinExistence type="predicted"/>
<dbReference type="OrthoDB" id="1915803at2759"/>
<organism evidence="3 4">
    <name type="scientific">Cinnamomum micranthum f. kanehirae</name>
    <dbReference type="NCBI Taxonomy" id="337451"/>
    <lineage>
        <taxon>Eukaryota</taxon>
        <taxon>Viridiplantae</taxon>
        <taxon>Streptophyta</taxon>
        <taxon>Embryophyta</taxon>
        <taxon>Tracheophyta</taxon>
        <taxon>Spermatophyta</taxon>
        <taxon>Magnoliopsida</taxon>
        <taxon>Magnoliidae</taxon>
        <taxon>Laurales</taxon>
        <taxon>Lauraceae</taxon>
        <taxon>Cinnamomum</taxon>
    </lineage>
</organism>
<feature type="region of interest" description="Disordered" evidence="1">
    <location>
        <begin position="60"/>
        <end position="85"/>
    </location>
</feature>
<feature type="chain" id="PRO_5019126446" description="Secreted protein" evidence="2">
    <location>
        <begin position="23"/>
        <end position="85"/>
    </location>
</feature>
<evidence type="ECO:0000256" key="2">
    <source>
        <dbReference type="SAM" id="SignalP"/>
    </source>
</evidence>
<sequence>MARFSLLVSAFLLLGLFFVVEVCQNALRHAITDARQRPTRSHACYTATNAARSVSVCRPAHMGTRRSAHATTTGRQRKEDPSALE</sequence>